<proteinExistence type="inferred from homology"/>
<dbReference type="Pfam" id="PF01195">
    <property type="entry name" value="Pept_tRNA_hydro"/>
    <property type="match status" value="1"/>
</dbReference>
<dbReference type="SUPFAM" id="SSF53178">
    <property type="entry name" value="Peptidyl-tRNA hydrolase-like"/>
    <property type="match status" value="1"/>
</dbReference>
<keyword evidence="3 7" id="KW-0378">Hydrolase</keyword>
<evidence type="ECO:0000256" key="1">
    <source>
        <dbReference type="ARBA" id="ARBA00013260"/>
    </source>
</evidence>
<reference evidence="9 10" key="1">
    <citation type="journal article" date="2016" name="Nat. Commun.">
        <title>Thousands of microbial genomes shed light on interconnected biogeochemical processes in an aquifer system.</title>
        <authorList>
            <person name="Anantharaman K."/>
            <person name="Brown C.T."/>
            <person name="Hug L.A."/>
            <person name="Sharon I."/>
            <person name="Castelle C.J."/>
            <person name="Probst A.J."/>
            <person name="Thomas B.C."/>
            <person name="Singh A."/>
            <person name="Wilkins M.J."/>
            <person name="Karaoz U."/>
            <person name="Brodie E.L."/>
            <person name="Williams K.H."/>
            <person name="Hubbard S.S."/>
            <person name="Banfield J.F."/>
        </authorList>
    </citation>
    <scope>NUCLEOTIDE SEQUENCE [LARGE SCALE GENOMIC DNA]</scope>
</reference>
<name>A0A1F8H6Q7_9BACT</name>
<gene>
    <name evidence="9" type="ORF">A3I32_02650</name>
</gene>
<protein>
    <recommendedName>
        <fullName evidence="6 7">Peptidyl-tRNA hydrolase</fullName>
        <ecNumber evidence="1 7">3.1.1.29</ecNumber>
    </recommendedName>
</protein>
<dbReference type="Proteomes" id="UP000177494">
    <property type="component" value="Unassembled WGS sequence"/>
</dbReference>
<dbReference type="Gene3D" id="3.40.50.1470">
    <property type="entry name" value="Peptidyl-tRNA hydrolase"/>
    <property type="match status" value="1"/>
</dbReference>
<evidence type="ECO:0000256" key="3">
    <source>
        <dbReference type="ARBA" id="ARBA00022801"/>
    </source>
</evidence>
<evidence type="ECO:0000313" key="10">
    <source>
        <dbReference type="Proteomes" id="UP000177494"/>
    </source>
</evidence>
<evidence type="ECO:0000256" key="7">
    <source>
        <dbReference type="RuleBase" id="RU000673"/>
    </source>
</evidence>
<evidence type="ECO:0000256" key="5">
    <source>
        <dbReference type="ARBA" id="ARBA00038063"/>
    </source>
</evidence>
<dbReference type="PANTHER" id="PTHR17224:SF1">
    <property type="entry name" value="PEPTIDYL-TRNA HYDROLASE"/>
    <property type="match status" value="1"/>
</dbReference>
<dbReference type="EC" id="3.1.1.29" evidence="1 7"/>
<comment type="caution">
    <text evidence="9">The sequence shown here is derived from an EMBL/GenBank/DDBJ whole genome shotgun (WGS) entry which is preliminary data.</text>
</comment>
<dbReference type="CDD" id="cd00462">
    <property type="entry name" value="PTH"/>
    <property type="match status" value="1"/>
</dbReference>
<dbReference type="AlphaFoldDB" id="A0A1F8H6Q7"/>
<dbReference type="PROSITE" id="PS01195">
    <property type="entry name" value="PEPT_TRNA_HYDROL_1"/>
    <property type="match status" value="1"/>
</dbReference>
<organism evidence="9 10">
    <name type="scientific">Candidatus Yanofskybacteria bacterium RIFCSPLOWO2_02_FULL_45_10</name>
    <dbReference type="NCBI Taxonomy" id="1802706"/>
    <lineage>
        <taxon>Bacteria</taxon>
        <taxon>Candidatus Yanofskyibacteriota</taxon>
    </lineage>
</organism>
<dbReference type="InterPro" id="IPR001328">
    <property type="entry name" value="Pept_tRNA_hydro"/>
</dbReference>
<dbReference type="PANTHER" id="PTHR17224">
    <property type="entry name" value="PEPTIDYL-TRNA HYDROLASE"/>
    <property type="match status" value="1"/>
</dbReference>
<dbReference type="InterPro" id="IPR036416">
    <property type="entry name" value="Pept_tRNA_hydro_sf"/>
</dbReference>
<evidence type="ECO:0000256" key="6">
    <source>
        <dbReference type="ARBA" id="ARBA00050038"/>
    </source>
</evidence>
<sequence>MTYLIIGIGNPDPQYSATRHNIGFSFLDWLAKQLKADDFAIDNKLQAAYSEGKLEKAKVILLKPQTYVNQSGLAAKKAKLKFKIPTSNIVIIHDDLDVPFGKTKLSPSSGAGGHKGVASIFAQLKTEKINRIKIGTANSKLKVARAERSNQKRIAMIGDFVLGKFTPNEQLKLKPIFKAILGKLTSVVR</sequence>
<dbReference type="NCBIfam" id="TIGR00447">
    <property type="entry name" value="pth"/>
    <property type="match status" value="1"/>
</dbReference>
<dbReference type="EMBL" id="MGKU01000005">
    <property type="protein sequence ID" value="OGN32910.1"/>
    <property type="molecule type" value="Genomic_DNA"/>
</dbReference>
<keyword evidence="2" id="KW-0820">tRNA-binding</keyword>
<dbReference type="STRING" id="1802706.A3I32_02650"/>
<comment type="catalytic activity">
    <reaction evidence="7">
        <text>an N-acyl-L-alpha-aminoacyl-tRNA + H2O = an N-acyl-L-amino acid + a tRNA + H(+)</text>
        <dbReference type="Rhea" id="RHEA:54448"/>
        <dbReference type="Rhea" id="RHEA-COMP:10123"/>
        <dbReference type="Rhea" id="RHEA-COMP:13883"/>
        <dbReference type="ChEBI" id="CHEBI:15377"/>
        <dbReference type="ChEBI" id="CHEBI:15378"/>
        <dbReference type="ChEBI" id="CHEBI:59874"/>
        <dbReference type="ChEBI" id="CHEBI:78442"/>
        <dbReference type="ChEBI" id="CHEBI:138191"/>
        <dbReference type="EC" id="3.1.1.29"/>
    </reaction>
</comment>
<evidence type="ECO:0000256" key="8">
    <source>
        <dbReference type="RuleBase" id="RU004320"/>
    </source>
</evidence>
<dbReference type="InterPro" id="IPR018171">
    <property type="entry name" value="Pept_tRNA_hydro_CS"/>
</dbReference>
<comment type="similarity">
    <text evidence="5 8">Belongs to the PTH family.</text>
</comment>
<evidence type="ECO:0000256" key="4">
    <source>
        <dbReference type="ARBA" id="ARBA00022884"/>
    </source>
</evidence>
<keyword evidence="4" id="KW-0694">RNA-binding</keyword>
<accession>A0A1F8H6Q7</accession>
<dbReference type="GO" id="GO:0000049">
    <property type="term" value="F:tRNA binding"/>
    <property type="evidence" value="ECO:0007669"/>
    <property type="project" value="UniProtKB-KW"/>
</dbReference>
<evidence type="ECO:0000313" key="9">
    <source>
        <dbReference type="EMBL" id="OGN32910.1"/>
    </source>
</evidence>
<evidence type="ECO:0000256" key="2">
    <source>
        <dbReference type="ARBA" id="ARBA00022555"/>
    </source>
</evidence>
<dbReference type="GO" id="GO:0004045">
    <property type="term" value="F:peptidyl-tRNA hydrolase activity"/>
    <property type="evidence" value="ECO:0007669"/>
    <property type="project" value="UniProtKB-EC"/>
</dbReference>